<accession>A0A949X5B6</accession>
<comment type="caution">
    <text evidence="2">The sequence shown here is derived from an EMBL/GenBank/DDBJ whole genome shotgun (WGS) entry which is preliminary data.</text>
</comment>
<reference evidence="2" key="1">
    <citation type="submission" date="2020-12" db="EMBL/GenBank/DDBJ databases">
        <title>Clostridium thailandense sp. nov., a novel acetogenic bacterium isolated from peat land soil in Thailand.</title>
        <authorList>
            <person name="Chaikitkaew S."/>
            <person name="Birkeland N.K."/>
        </authorList>
    </citation>
    <scope>NUCLEOTIDE SEQUENCE</scope>
    <source>
        <strain evidence="2">PL3</strain>
    </source>
</reference>
<dbReference type="EMBL" id="JAEEGC010000121">
    <property type="protein sequence ID" value="MBV7275373.1"/>
    <property type="molecule type" value="Genomic_DNA"/>
</dbReference>
<organism evidence="2 3">
    <name type="scientific">Clostridium thailandense</name>
    <dbReference type="NCBI Taxonomy" id="2794346"/>
    <lineage>
        <taxon>Bacteria</taxon>
        <taxon>Bacillati</taxon>
        <taxon>Bacillota</taxon>
        <taxon>Clostridia</taxon>
        <taxon>Eubacteriales</taxon>
        <taxon>Clostridiaceae</taxon>
        <taxon>Clostridium</taxon>
    </lineage>
</organism>
<dbReference type="RefSeq" id="WP_218322425.1">
    <property type="nucleotide sequence ID" value="NZ_JAEEGC010000121.1"/>
</dbReference>
<keyword evidence="1" id="KW-1133">Transmembrane helix</keyword>
<dbReference type="Proteomes" id="UP000694308">
    <property type="component" value="Unassembled WGS sequence"/>
</dbReference>
<name>A0A949X5B6_9CLOT</name>
<keyword evidence="1" id="KW-0812">Transmembrane</keyword>
<gene>
    <name evidence="2" type="ORF">I6U48_20950</name>
</gene>
<feature type="transmembrane region" description="Helical" evidence="1">
    <location>
        <begin position="6"/>
        <end position="26"/>
    </location>
</feature>
<proteinExistence type="predicted"/>
<keyword evidence="3" id="KW-1185">Reference proteome</keyword>
<evidence type="ECO:0000313" key="2">
    <source>
        <dbReference type="EMBL" id="MBV7275373.1"/>
    </source>
</evidence>
<keyword evidence="1" id="KW-0472">Membrane</keyword>
<evidence type="ECO:0000313" key="3">
    <source>
        <dbReference type="Proteomes" id="UP000694308"/>
    </source>
</evidence>
<dbReference type="AlphaFoldDB" id="A0A949X5B6"/>
<evidence type="ECO:0000256" key="1">
    <source>
        <dbReference type="SAM" id="Phobius"/>
    </source>
</evidence>
<sequence length="72" mass="8556">MKKVHFSAIFFIIYFNIIRSISRVFVRKVVSAYLRILFFILSKANYKEGTKYELYLNIVNMVGGDIDAPYFY</sequence>
<protein>
    <submittedName>
        <fullName evidence="2">Uncharacterized protein</fullName>
    </submittedName>
</protein>